<dbReference type="AlphaFoldDB" id="H0FYC3"/>
<accession>H0FYC3</accession>
<dbReference type="PATRIC" id="fig|1107881.3.peg.2226"/>
<sequence>MFQGSYRPEDIVIMRDVLHDWCTLHERDPQSPEGVAAALKLLELMRDRPLTYQQLLRGLEESGAFPN</sequence>
<reference evidence="1 2" key="1">
    <citation type="journal article" date="2012" name="J. Bacteriol.">
        <title>Draft Genome Sequence of Sinorhizobium meliloti CCNWSX0020, a Nitrogen-Fixing Symbiont with Copper Tolerance Capability Isolated from Lead-Zinc Mine Tailings.</title>
        <authorList>
            <person name="Li Z."/>
            <person name="Ma Z."/>
            <person name="Hao X."/>
            <person name="Wei G."/>
        </authorList>
    </citation>
    <scope>NUCLEOTIDE SEQUENCE [LARGE SCALE GENOMIC DNA]</scope>
    <source>
        <strain evidence="1 2">CCNWSX0020</strain>
    </source>
</reference>
<evidence type="ECO:0000313" key="2">
    <source>
        <dbReference type="Proteomes" id="UP000004038"/>
    </source>
</evidence>
<name>H0FYC3_RHIML</name>
<dbReference type="EMBL" id="AGVV01000016">
    <property type="protein sequence ID" value="EHK77977.1"/>
    <property type="molecule type" value="Genomic_DNA"/>
</dbReference>
<proteinExistence type="predicted"/>
<dbReference type="Proteomes" id="UP000004038">
    <property type="component" value="Unassembled WGS sequence"/>
</dbReference>
<evidence type="ECO:0000313" key="1">
    <source>
        <dbReference type="EMBL" id="EHK77977.1"/>
    </source>
</evidence>
<protein>
    <submittedName>
        <fullName evidence="1">Uncharacterized protein</fullName>
    </submittedName>
</protein>
<gene>
    <name evidence="1" type="ORF">SM0020_11005</name>
</gene>
<organism evidence="1 2">
    <name type="scientific">Sinorhizobium meliloti CCNWSX0020</name>
    <dbReference type="NCBI Taxonomy" id="1107881"/>
    <lineage>
        <taxon>Bacteria</taxon>
        <taxon>Pseudomonadati</taxon>
        <taxon>Pseudomonadota</taxon>
        <taxon>Alphaproteobacteria</taxon>
        <taxon>Hyphomicrobiales</taxon>
        <taxon>Rhizobiaceae</taxon>
        <taxon>Sinorhizobium/Ensifer group</taxon>
        <taxon>Sinorhizobium</taxon>
    </lineage>
</organism>